<dbReference type="AlphaFoldDB" id="A0A2R6X633"/>
<reference evidence="2" key="1">
    <citation type="journal article" date="2017" name="Cell">
        <title>Insights into land plant evolution garnered from the Marchantia polymorpha genome.</title>
        <authorList>
            <person name="Bowman J.L."/>
            <person name="Kohchi T."/>
            <person name="Yamato K.T."/>
            <person name="Jenkins J."/>
            <person name="Shu S."/>
            <person name="Ishizaki K."/>
            <person name="Yamaoka S."/>
            <person name="Nishihama R."/>
            <person name="Nakamura Y."/>
            <person name="Berger F."/>
            <person name="Adam C."/>
            <person name="Aki S.S."/>
            <person name="Althoff F."/>
            <person name="Araki T."/>
            <person name="Arteaga-Vazquez M.A."/>
            <person name="Balasubrmanian S."/>
            <person name="Barry K."/>
            <person name="Bauer D."/>
            <person name="Boehm C.R."/>
            <person name="Briginshaw L."/>
            <person name="Caballero-Perez J."/>
            <person name="Catarino B."/>
            <person name="Chen F."/>
            <person name="Chiyoda S."/>
            <person name="Chovatia M."/>
            <person name="Davies K.M."/>
            <person name="Delmans M."/>
            <person name="Demura T."/>
            <person name="Dierschke T."/>
            <person name="Dolan L."/>
            <person name="Dorantes-Acosta A.E."/>
            <person name="Eklund D.M."/>
            <person name="Florent S.N."/>
            <person name="Flores-Sandoval E."/>
            <person name="Fujiyama A."/>
            <person name="Fukuzawa H."/>
            <person name="Galik B."/>
            <person name="Grimanelli D."/>
            <person name="Grimwood J."/>
            <person name="Grossniklaus U."/>
            <person name="Hamada T."/>
            <person name="Haseloff J."/>
            <person name="Hetherington A.J."/>
            <person name="Higo A."/>
            <person name="Hirakawa Y."/>
            <person name="Hundley H.N."/>
            <person name="Ikeda Y."/>
            <person name="Inoue K."/>
            <person name="Inoue S.I."/>
            <person name="Ishida S."/>
            <person name="Jia Q."/>
            <person name="Kakita M."/>
            <person name="Kanazawa T."/>
            <person name="Kawai Y."/>
            <person name="Kawashima T."/>
            <person name="Kennedy M."/>
            <person name="Kinose K."/>
            <person name="Kinoshita T."/>
            <person name="Kohara Y."/>
            <person name="Koide E."/>
            <person name="Komatsu K."/>
            <person name="Kopischke S."/>
            <person name="Kubo M."/>
            <person name="Kyozuka J."/>
            <person name="Lagercrantz U."/>
            <person name="Lin S.S."/>
            <person name="Lindquist E."/>
            <person name="Lipzen A.M."/>
            <person name="Lu C.W."/>
            <person name="De Luna E."/>
            <person name="Martienssen R.A."/>
            <person name="Minamino N."/>
            <person name="Mizutani M."/>
            <person name="Mizutani M."/>
            <person name="Mochizuki N."/>
            <person name="Monte I."/>
            <person name="Mosher R."/>
            <person name="Nagasaki H."/>
            <person name="Nakagami H."/>
            <person name="Naramoto S."/>
            <person name="Nishitani K."/>
            <person name="Ohtani M."/>
            <person name="Okamoto T."/>
            <person name="Okumura M."/>
            <person name="Phillips J."/>
            <person name="Pollak B."/>
            <person name="Reinders A."/>
            <person name="Rovekamp M."/>
            <person name="Sano R."/>
            <person name="Sawa S."/>
            <person name="Schmid M.W."/>
            <person name="Shirakawa M."/>
            <person name="Solano R."/>
            <person name="Spunde A."/>
            <person name="Suetsugu N."/>
            <person name="Sugano S."/>
            <person name="Sugiyama A."/>
            <person name="Sun R."/>
            <person name="Suzuki Y."/>
            <person name="Takenaka M."/>
            <person name="Takezawa D."/>
            <person name="Tomogane H."/>
            <person name="Tsuzuki M."/>
            <person name="Ueda T."/>
            <person name="Umeda M."/>
            <person name="Ward J.M."/>
            <person name="Watanabe Y."/>
            <person name="Yazaki K."/>
            <person name="Yokoyama R."/>
            <person name="Yoshitake Y."/>
            <person name="Yotsui I."/>
            <person name="Zachgo S."/>
            <person name="Schmutz J."/>
        </authorList>
    </citation>
    <scope>NUCLEOTIDE SEQUENCE [LARGE SCALE GENOMIC DNA]</scope>
    <source>
        <strain evidence="2">Tak-1</strain>
    </source>
</reference>
<dbReference type="Gramene" id="Mp6g03800.1">
    <property type="protein sequence ID" value="Mp6g03800.1.cds1"/>
    <property type="gene ID" value="Mp6g03800"/>
</dbReference>
<gene>
    <name evidence="1" type="ORF">MARPO_0034s0138</name>
</gene>
<organism evidence="1 2">
    <name type="scientific">Marchantia polymorpha</name>
    <name type="common">Common liverwort</name>
    <name type="synonym">Marchantia aquatica</name>
    <dbReference type="NCBI Taxonomy" id="3197"/>
    <lineage>
        <taxon>Eukaryota</taxon>
        <taxon>Viridiplantae</taxon>
        <taxon>Streptophyta</taxon>
        <taxon>Embryophyta</taxon>
        <taxon>Marchantiophyta</taxon>
        <taxon>Marchantiopsida</taxon>
        <taxon>Marchantiidae</taxon>
        <taxon>Marchantiales</taxon>
        <taxon>Marchantiaceae</taxon>
        <taxon>Marchantia</taxon>
    </lineage>
</organism>
<dbReference type="Proteomes" id="UP000244005">
    <property type="component" value="Unassembled WGS sequence"/>
</dbReference>
<evidence type="ECO:0000313" key="1">
    <source>
        <dbReference type="EMBL" id="PTQ41565.1"/>
    </source>
</evidence>
<proteinExistence type="predicted"/>
<sequence>MLIDHVARAVFCGQGFHEEMSMLSNTQDWFDYNSCCKVFPDLARFLKLVLFRLFSGW</sequence>
<name>A0A2R6X633_MARPO</name>
<protein>
    <submittedName>
        <fullName evidence="1">Uncharacterized protein</fullName>
    </submittedName>
</protein>
<accession>A0A2R6X633</accession>
<dbReference type="EMBL" id="KZ772706">
    <property type="protein sequence ID" value="PTQ41565.1"/>
    <property type="molecule type" value="Genomic_DNA"/>
</dbReference>
<evidence type="ECO:0000313" key="2">
    <source>
        <dbReference type="Proteomes" id="UP000244005"/>
    </source>
</evidence>
<keyword evidence="2" id="KW-1185">Reference proteome</keyword>